<dbReference type="EMBL" id="CALTRL010003023">
    <property type="protein sequence ID" value="CAH7677385.1"/>
    <property type="molecule type" value="Genomic_DNA"/>
</dbReference>
<feature type="region of interest" description="Disordered" evidence="4">
    <location>
        <begin position="286"/>
        <end position="360"/>
    </location>
</feature>
<keyword evidence="8" id="KW-1185">Reference proteome</keyword>
<feature type="compositionally biased region" description="Basic and acidic residues" evidence="4">
    <location>
        <begin position="327"/>
        <end position="360"/>
    </location>
</feature>
<feature type="compositionally biased region" description="Basic and acidic residues" evidence="4">
    <location>
        <begin position="234"/>
        <end position="248"/>
    </location>
</feature>
<feature type="region of interest" description="Disordered" evidence="4">
    <location>
        <begin position="52"/>
        <end position="134"/>
    </location>
</feature>
<dbReference type="Pfam" id="PF15459">
    <property type="entry name" value="RRP14"/>
    <property type="match status" value="1"/>
</dbReference>
<feature type="compositionally biased region" description="Basic and acidic residues" evidence="4">
    <location>
        <begin position="172"/>
        <end position="211"/>
    </location>
</feature>
<dbReference type="GO" id="GO:0042274">
    <property type="term" value="P:ribosomal small subunit biogenesis"/>
    <property type="evidence" value="ECO:0007669"/>
    <property type="project" value="TreeGrafter"/>
</dbReference>
<comment type="similarity">
    <text evidence="2">Belongs to the SURF6 family.</text>
</comment>
<dbReference type="GO" id="GO:0003677">
    <property type="term" value="F:DNA binding"/>
    <property type="evidence" value="ECO:0007669"/>
    <property type="project" value="TreeGrafter"/>
</dbReference>
<feature type="domain" description="Ribosomal RNA-processing protein 14/surfeit locus protein 6 C-terminal" evidence="5">
    <location>
        <begin position="182"/>
        <end position="431"/>
    </location>
</feature>
<dbReference type="InterPro" id="IPR007019">
    <property type="entry name" value="SURF6"/>
</dbReference>
<feature type="region of interest" description="Disordered" evidence="4">
    <location>
        <begin position="430"/>
        <end position="460"/>
    </location>
</feature>
<evidence type="ECO:0000259" key="6">
    <source>
        <dbReference type="Pfam" id="PF15459"/>
    </source>
</evidence>
<dbReference type="Proteomes" id="UP001153365">
    <property type="component" value="Unassembled WGS sequence"/>
</dbReference>
<evidence type="ECO:0000256" key="3">
    <source>
        <dbReference type="ARBA" id="ARBA00023242"/>
    </source>
</evidence>
<dbReference type="GO" id="GO:0042273">
    <property type="term" value="P:ribosomal large subunit biogenesis"/>
    <property type="evidence" value="ECO:0007669"/>
    <property type="project" value="TreeGrafter"/>
</dbReference>
<feature type="region of interest" description="Disordered" evidence="4">
    <location>
        <begin position="1"/>
        <end position="27"/>
    </location>
</feature>
<name>A0AAV0B1X1_PHAPC</name>
<sequence>MDDINQVSDQDASSSSSSSIIIEKTRKSVMEHDRKFQELLCLIPAKFYIPQTEHQSRSTNLGNKKQKKKDREREIKETREAKRLQKRLKFDPDLLPTIPQIQGLNRTDQSGQNDNSDGENLKEDSGKEPVKVVHLSRSELEAKFKAKFQEIQNESNQKRTKKTGPEPCAGTSKDELLELVQRKRGEMRDKRRRERKELRRSEKLLKQETILKSKAKRKLISTKNKARKGLLSDTGKDKDQEKSPKKSTNESSKTAGIDKDTTEAQSGSKDGPAMITLAGVDAAKRSEGMAGVDPDLEYSSLSFQKGTSSTDPTESQRQRRNPSWISKDPKEARKALERRESYLSKLTPESREKAEESKKWEKANLQASGIKVMDDPKKLERSIKNQKKEQLKRKLRWDERLKTVETSQLNQQKKRNENIAKRQEIIKEKRMRNRKGTGGSTVLAKGNVKSRKKTSSLRGF</sequence>
<reference evidence="7" key="1">
    <citation type="submission" date="2022-06" db="EMBL/GenBank/DDBJ databases">
        <authorList>
            <consortium name="SYNGENTA / RWTH Aachen University"/>
        </authorList>
    </citation>
    <scope>NUCLEOTIDE SEQUENCE</scope>
</reference>
<feature type="region of interest" description="Disordered" evidence="4">
    <location>
        <begin position="150"/>
        <end position="273"/>
    </location>
</feature>
<protein>
    <submittedName>
        <fullName evidence="7">Surfeit locus protein 6-domain-containing protein</fullName>
    </submittedName>
</protein>
<dbReference type="Pfam" id="PF04935">
    <property type="entry name" value="SURF6"/>
    <property type="match status" value="1"/>
</dbReference>
<dbReference type="InterPro" id="IPR029190">
    <property type="entry name" value="Rrp14/SURF6_C"/>
</dbReference>
<organism evidence="7 8">
    <name type="scientific">Phakopsora pachyrhizi</name>
    <name type="common">Asian soybean rust disease fungus</name>
    <dbReference type="NCBI Taxonomy" id="170000"/>
    <lineage>
        <taxon>Eukaryota</taxon>
        <taxon>Fungi</taxon>
        <taxon>Dikarya</taxon>
        <taxon>Basidiomycota</taxon>
        <taxon>Pucciniomycotina</taxon>
        <taxon>Pucciniomycetes</taxon>
        <taxon>Pucciniales</taxon>
        <taxon>Phakopsoraceae</taxon>
        <taxon>Phakopsora</taxon>
    </lineage>
</organism>
<feature type="compositionally biased region" description="Polar residues" evidence="4">
    <location>
        <begin position="1"/>
        <end position="12"/>
    </location>
</feature>
<accession>A0AAV0B1X1</accession>
<feature type="compositionally biased region" description="Basic and acidic residues" evidence="4">
    <location>
        <begin position="119"/>
        <end position="134"/>
    </location>
</feature>
<evidence type="ECO:0000256" key="4">
    <source>
        <dbReference type="SAM" id="MobiDB-lite"/>
    </source>
</evidence>
<evidence type="ECO:0000256" key="2">
    <source>
        <dbReference type="ARBA" id="ARBA00005904"/>
    </source>
</evidence>
<evidence type="ECO:0000259" key="5">
    <source>
        <dbReference type="Pfam" id="PF04935"/>
    </source>
</evidence>
<dbReference type="AlphaFoldDB" id="A0AAV0B1X1"/>
<evidence type="ECO:0000313" key="8">
    <source>
        <dbReference type="Proteomes" id="UP001153365"/>
    </source>
</evidence>
<evidence type="ECO:0000313" key="7">
    <source>
        <dbReference type="EMBL" id="CAH7677385.1"/>
    </source>
</evidence>
<dbReference type="PANTHER" id="PTHR14369">
    <property type="entry name" value="SURFEIT LOCUS PROTEIN 6"/>
    <property type="match status" value="1"/>
</dbReference>
<dbReference type="GO" id="GO:0003723">
    <property type="term" value="F:RNA binding"/>
    <property type="evidence" value="ECO:0007669"/>
    <property type="project" value="TreeGrafter"/>
</dbReference>
<feature type="domain" description="Ribosomal RNA-processing protein 14 N-terminal" evidence="6">
    <location>
        <begin position="29"/>
        <end position="93"/>
    </location>
</feature>
<feature type="compositionally biased region" description="Polar residues" evidence="4">
    <location>
        <begin position="299"/>
        <end position="315"/>
    </location>
</feature>
<dbReference type="GO" id="GO:0005730">
    <property type="term" value="C:nucleolus"/>
    <property type="evidence" value="ECO:0007669"/>
    <property type="project" value="TreeGrafter"/>
</dbReference>
<feature type="compositionally biased region" description="Basic residues" evidence="4">
    <location>
        <begin position="213"/>
        <end position="228"/>
    </location>
</feature>
<feature type="compositionally biased region" description="Basic residues" evidence="4">
    <location>
        <begin position="448"/>
        <end position="460"/>
    </location>
</feature>
<feature type="compositionally biased region" description="Low complexity" evidence="4">
    <location>
        <begin position="13"/>
        <end position="22"/>
    </location>
</feature>
<comment type="subcellular location">
    <subcellularLocation>
        <location evidence="1">Nucleus</location>
    </subcellularLocation>
</comment>
<proteinExistence type="inferred from homology"/>
<evidence type="ECO:0000256" key="1">
    <source>
        <dbReference type="ARBA" id="ARBA00004123"/>
    </source>
</evidence>
<keyword evidence="3" id="KW-0539">Nucleus</keyword>
<comment type="caution">
    <text evidence="7">The sequence shown here is derived from an EMBL/GenBank/DDBJ whole genome shotgun (WGS) entry which is preliminary data.</text>
</comment>
<dbReference type="PANTHER" id="PTHR14369:SF0">
    <property type="entry name" value="SURFEIT LOCUS PROTEIN 6"/>
    <property type="match status" value="1"/>
</dbReference>
<gene>
    <name evidence="7" type="ORF">PPACK8108_LOCUS12535</name>
</gene>
<dbReference type="InterPro" id="IPR029188">
    <property type="entry name" value="Rrp14_N"/>
</dbReference>
<feature type="compositionally biased region" description="Polar residues" evidence="4">
    <location>
        <begin position="99"/>
        <end position="115"/>
    </location>
</feature>
<feature type="compositionally biased region" description="Basic and acidic residues" evidence="4">
    <location>
        <begin position="69"/>
        <end position="92"/>
    </location>
</feature>